<gene>
    <name evidence="3" type="ORF">OQ273_21185</name>
</gene>
<dbReference type="InterPro" id="IPR011008">
    <property type="entry name" value="Dimeric_a/b-barrel"/>
</dbReference>
<feature type="domain" description="YCII-related" evidence="2">
    <location>
        <begin position="1"/>
        <end position="88"/>
    </location>
</feature>
<dbReference type="NCBIfam" id="NF009507">
    <property type="entry name" value="PRK12865.1"/>
    <property type="match status" value="1"/>
</dbReference>
<evidence type="ECO:0000313" key="3">
    <source>
        <dbReference type="EMBL" id="MDA5401101.1"/>
    </source>
</evidence>
<evidence type="ECO:0000256" key="1">
    <source>
        <dbReference type="ARBA" id="ARBA00007689"/>
    </source>
</evidence>
<protein>
    <submittedName>
        <fullName evidence="3">YciI family protein</fullName>
    </submittedName>
</protein>
<dbReference type="PANTHER" id="PTHR33606">
    <property type="entry name" value="PROTEIN YCII"/>
    <property type="match status" value="1"/>
</dbReference>
<dbReference type="Pfam" id="PF03795">
    <property type="entry name" value="YCII"/>
    <property type="match status" value="1"/>
</dbReference>
<dbReference type="EMBL" id="JAPJZI010000001">
    <property type="protein sequence ID" value="MDA5401101.1"/>
    <property type="molecule type" value="Genomic_DNA"/>
</dbReference>
<dbReference type="AlphaFoldDB" id="A0A9X3UQE8"/>
<comment type="caution">
    <text evidence="3">The sequence shown here is derived from an EMBL/GenBank/DDBJ whole genome shotgun (WGS) entry which is preliminary data.</text>
</comment>
<evidence type="ECO:0000259" key="2">
    <source>
        <dbReference type="Pfam" id="PF03795"/>
    </source>
</evidence>
<dbReference type="InterPro" id="IPR051807">
    <property type="entry name" value="Sec-metab_biosynth-assoc"/>
</dbReference>
<dbReference type="RefSeq" id="WP_267992909.1">
    <property type="nucleotide sequence ID" value="NZ_JAPJZI010000001.1"/>
</dbReference>
<keyword evidence="4" id="KW-1185">Reference proteome</keyword>
<evidence type="ECO:0000313" key="4">
    <source>
        <dbReference type="Proteomes" id="UP001151234"/>
    </source>
</evidence>
<proteinExistence type="inferred from homology"/>
<dbReference type="PANTHER" id="PTHR33606:SF3">
    <property type="entry name" value="PROTEIN YCII"/>
    <property type="match status" value="1"/>
</dbReference>
<dbReference type="SUPFAM" id="SSF54909">
    <property type="entry name" value="Dimeric alpha+beta barrel"/>
    <property type="match status" value="1"/>
</dbReference>
<organism evidence="3 4">
    <name type="scientific">Hoeflea prorocentri</name>
    <dbReference type="NCBI Taxonomy" id="1922333"/>
    <lineage>
        <taxon>Bacteria</taxon>
        <taxon>Pseudomonadati</taxon>
        <taxon>Pseudomonadota</taxon>
        <taxon>Alphaproteobacteria</taxon>
        <taxon>Hyphomicrobiales</taxon>
        <taxon>Rhizobiaceae</taxon>
        <taxon>Hoeflea</taxon>
    </lineage>
</organism>
<reference evidence="3" key="1">
    <citation type="submission" date="2022-11" db="EMBL/GenBank/DDBJ databases">
        <title>Draft genome sequence of Hoeflea poritis E7-10 and Hoeflea prorocentri PM5-8, separated from scleractinian coral Porites lutea and marine dinoflagellate.</title>
        <authorList>
            <person name="Zhang G."/>
            <person name="Wei Q."/>
            <person name="Cai L."/>
        </authorList>
    </citation>
    <scope>NUCLEOTIDE SEQUENCE</scope>
    <source>
        <strain evidence="3">PM5-8</strain>
    </source>
</reference>
<comment type="similarity">
    <text evidence="1">Belongs to the YciI family.</text>
</comment>
<name>A0A9X3UQE8_9HYPH</name>
<dbReference type="InterPro" id="IPR005545">
    <property type="entry name" value="YCII"/>
</dbReference>
<dbReference type="Proteomes" id="UP001151234">
    <property type="component" value="Unassembled WGS sequence"/>
</dbReference>
<sequence length="97" mass="10392">MLYALICNDKHGGLDLRLKVRPDHVNYLNGLNDNGILKMAGPFLDGNGDACGSLVIIEADDADAAQEIADADPYATAGLFASVDIRPYNWIFNKPGA</sequence>
<dbReference type="Gene3D" id="3.30.70.1060">
    <property type="entry name" value="Dimeric alpha+beta barrel"/>
    <property type="match status" value="1"/>
</dbReference>
<accession>A0A9X3UQE8</accession>